<evidence type="ECO:0000259" key="4">
    <source>
        <dbReference type="Pfam" id="PF26593"/>
    </source>
</evidence>
<feature type="region of interest" description="Disordered" evidence="1">
    <location>
        <begin position="1"/>
        <end position="20"/>
    </location>
</feature>
<evidence type="ECO:0000256" key="2">
    <source>
        <dbReference type="SAM" id="Phobius"/>
    </source>
</evidence>
<protein>
    <recommendedName>
        <fullName evidence="7">Band 7 domain-containing protein</fullName>
    </recommendedName>
</protein>
<reference evidence="5 6" key="1">
    <citation type="submission" date="2022-06" db="EMBL/GenBank/DDBJ databases">
        <title>Haloarcula sp. a new haloarchaeum isolate from saline soil.</title>
        <authorList>
            <person name="Strakova D."/>
            <person name="Galisteo C."/>
            <person name="Sanchez-Porro C."/>
            <person name="Ventosa A."/>
        </authorList>
    </citation>
    <scope>NUCLEOTIDE SEQUENCE [LARGE SCALE GENOMIC DNA]</scope>
    <source>
        <strain evidence="5 6">S1CR25-12</strain>
    </source>
</reference>
<feature type="domain" description="TraC-like" evidence="4">
    <location>
        <begin position="126"/>
        <end position="325"/>
    </location>
</feature>
<dbReference type="EMBL" id="JAMQON010000004">
    <property type="protein sequence ID" value="MDS0260523.1"/>
    <property type="molecule type" value="Genomic_DNA"/>
</dbReference>
<organism evidence="5 6">
    <name type="scientific">Haloarcula saliterrae</name>
    <dbReference type="NCBI Taxonomy" id="2950534"/>
    <lineage>
        <taxon>Archaea</taxon>
        <taxon>Methanobacteriati</taxon>
        <taxon>Methanobacteriota</taxon>
        <taxon>Stenosarchaea group</taxon>
        <taxon>Halobacteria</taxon>
        <taxon>Halobacteriales</taxon>
        <taxon>Haloarculaceae</taxon>
        <taxon>Haloarcula</taxon>
    </lineage>
</organism>
<evidence type="ECO:0000256" key="1">
    <source>
        <dbReference type="SAM" id="MobiDB-lite"/>
    </source>
</evidence>
<gene>
    <name evidence="5" type="ORF">NDI56_14045</name>
</gene>
<keyword evidence="2" id="KW-0812">Transmembrane</keyword>
<name>A0ABU2FF02_9EURY</name>
<keyword evidence="2" id="KW-0472">Membrane</keyword>
<feature type="transmembrane region" description="Helical" evidence="2">
    <location>
        <begin position="39"/>
        <end position="59"/>
    </location>
</feature>
<evidence type="ECO:0000313" key="6">
    <source>
        <dbReference type="Proteomes" id="UP001259659"/>
    </source>
</evidence>
<proteinExistence type="predicted"/>
<accession>A0ABU2FF02</accession>
<evidence type="ECO:0000313" key="5">
    <source>
        <dbReference type="EMBL" id="MDS0260523.1"/>
    </source>
</evidence>
<dbReference type="Proteomes" id="UP001259659">
    <property type="component" value="Unassembled WGS sequence"/>
</dbReference>
<comment type="caution">
    <text evidence="5">The sequence shown here is derived from an EMBL/GenBank/DDBJ whole genome shotgun (WGS) entry which is preliminary data.</text>
</comment>
<dbReference type="Pfam" id="PF26592">
    <property type="entry name" value="PrgI_like"/>
    <property type="match status" value="1"/>
</dbReference>
<evidence type="ECO:0008006" key="7">
    <source>
        <dbReference type="Google" id="ProtNLM"/>
    </source>
</evidence>
<dbReference type="InterPro" id="IPR058596">
    <property type="entry name" value="TraC-like_dom"/>
</dbReference>
<evidence type="ECO:0000259" key="3">
    <source>
        <dbReference type="Pfam" id="PF26592"/>
    </source>
</evidence>
<dbReference type="Pfam" id="PF26593">
    <property type="entry name" value="TraC-like"/>
    <property type="match status" value="1"/>
</dbReference>
<feature type="transmembrane region" description="Helical" evidence="2">
    <location>
        <begin position="71"/>
        <end position="89"/>
    </location>
</feature>
<keyword evidence="6" id="KW-1185">Reference proteome</keyword>
<dbReference type="RefSeq" id="WP_310920229.1">
    <property type="nucleotide sequence ID" value="NZ_JAMQON010000004.1"/>
</dbReference>
<keyword evidence="2" id="KW-1133">Transmembrane helix</keyword>
<feature type="compositionally biased region" description="Polar residues" evidence="1">
    <location>
        <begin position="1"/>
        <end position="16"/>
    </location>
</feature>
<sequence>MTTDRGTSTRPMSNQPAKRIPKSLGTDAKLIGSYTLTDAAVALFPGVIVILFTQTILPASLSVGGYRMQTLTLPLAALAIAVGVLFVYLTPSYTTSLDWIMLMARFKSTDTEKGHKGAKAHTQIEEVHLDRDVLERTDGAFLAFVQVLPPPMALATDEEWELKASSFQDFLNTTVTFPIQIFSTTQAFPVETYLDHYRERRSDPDVKDNPRLQALIDNYIEWYERDLDARQMTIRDHYIVVSLTPDEVRFERESVLNKLAGVPVLGTFVQAWNAPPIEDQREAMFETLEERVRRVEAGIREIEGCQASRVDAGEATTLIGEFWAGQELEYGDISQALRTGPLVGGAQ</sequence>
<feature type="domain" description="PrgI-like" evidence="3">
    <location>
        <begin position="29"/>
        <end position="111"/>
    </location>
</feature>
<dbReference type="InterPro" id="IPR058597">
    <property type="entry name" value="PrgI-like_dom"/>
</dbReference>